<reference evidence="3 4" key="1">
    <citation type="submission" date="2019-02" db="EMBL/GenBank/DDBJ databases">
        <title>Deep-cultivation of Planctomycetes and their phenomic and genomic characterization uncovers novel biology.</title>
        <authorList>
            <person name="Wiegand S."/>
            <person name="Jogler M."/>
            <person name="Boedeker C."/>
            <person name="Pinto D."/>
            <person name="Vollmers J."/>
            <person name="Rivas-Marin E."/>
            <person name="Kohn T."/>
            <person name="Peeters S.H."/>
            <person name="Heuer A."/>
            <person name="Rast P."/>
            <person name="Oberbeckmann S."/>
            <person name="Bunk B."/>
            <person name="Jeske O."/>
            <person name="Meyerdierks A."/>
            <person name="Storesund J.E."/>
            <person name="Kallscheuer N."/>
            <person name="Luecker S."/>
            <person name="Lage O.M."/>
            <person name="Pohl T."/>
            <person name="Merkel B.J."/>
            <person name="Hornburger P."/>
            <person name="Mueller R.-W."/>
            <person name="Bruemmer F."/>
            <person name="Labrenz M."/>
            <person name="Spormann A.M."/>
            <person name="Op den Camp H."/>
            <person name="Overmann J."/>
            <person name="Amann R."/>
            <person name="Jetten M.S.M."/>
            <person name="Mascher T."/>
            <person name="Medema M.H."/>
            <person name="Devos D.P."/>
            <person name="Kaster A.-K."/>
            <person name="Ovreas L."/>
            <person name="Rohde M."/>
            <person name="Galperin M.Y."/>
            <person name="Jogler C."/>
        </authorList>
    </citation>
    <scope>NUCLEOTIDE SEQUENCE [LARGE SCALE GENOMIC DNA]</scope>
    <source>
        <strain evidence="3 4">HG15A2</strain>
    </source>
</reference>
<dbReference type="InterPro" id="IPR001453">
    <property type="entry name" value="MoaB/Mog_dom"/>
</dbReference>
<accession>A0A517MUK9</accession>
<dbReference type="InterPro" id="IPR050101">
    <property type="entry name" value="CinA"/>
</dbReference>
<dbReference type="PANTHER" id="PTHR13939">
    <property type="entry name" value="NICOTINAMIDE-NUCLEOTIDE AMIDOHYDROLASE PNCC"/>
    <property type="match status" value="1"/>
</dbReference>
<dbReference type="Pfam" id="PF18146">
    <property type="entry name" value="CinA_KH"/>
    <property type="match status" value="1"/>
</dbReference>
<dbReference type="SMART" id="SM00852">
    <property type="entry name" value="MoCF_biosynth"/>
    <property type="match status" value="1"/>
</dbReference>
<dbReference type="AlphaFoldDB" id="A0A517MUK9"/>
<dbReference type="InterPro" id="IPR008136">
    <property type="entry name" value="CinA_C"/>
</dbReference>
<dbReference type="InterPro" id="IPR036653">
    <property type="entry name" value="CinA-like_C"/>
</dbReference>
<dbReference type="Proteomes" id="UP000319852">
    <property type="component" value="Chromosome"/>
</dbReference>
<organism evidence="3 4">
    <name type="scientific">Adhaeretor mobilis</name>
    <dbReference type="NCBI Taxonomy" id="1930276"/>
    <lineage>
        <taxon>Bacteria</taxon>
        <taxon>Pseudomonadati</taxon>
        <taxon>Planctomycetota</taxon>
        <taxon>Planctomycetia</taxon>
        <taxon>Pirellulales</taxon>
        <taxon>Lacipirellulaceae</taxon>
        <taxon>Adhaeretor</taxon>
    </lineage>
</organism>
<feature type="domain" description="MoaB/Mog" evidence="2">
    <location>
        <begin position="4"/>
        <end position="176"/>
    </location>
</feature>
<dbReference type="SUPFAM" id="SSF53218">
    <property type="entry name" value="Molybdenum cofactor biosynthesis proteins"/>
    <property type="match status" value="1"/>
</dbReference>
<sequence>MLAEIIAIGDELITGQRLDTNTKWLSERLLECGSTVAFHTTVGDDLANNIDVFRIAIQRADIIVCTGGLGPTADDLTREVIAKAAGVPLVLDEDSLRHIENLYTSRGRKMPERNRLQAEFPAGASPIPNEHGTAPGIAMLVKRTGGGNCQLYALPGVPAELKPMWASSIAPEIIASQSEPRITVHRRLKCFGAGESHLEEMLPDLIARGRDPVVGITVSDATITLRATTSGPNEAACLEKIEPTLQIIRDSLGTLVYGQEDDELEHAVLRLLKEHQQTLSVAEWATGGLLSERLELADEEDHFVGGAVIRSLKQASSSLGVAAVLEPNSPQLAEALAEAIRLQTGADYGLAVSAFPPDRNAPEAHVFAAVASAEGTRKTRFACSSHPAIVRARTAKQAMNTLRLTLLGKVK</sequence>
<dbReference type="InterPro" id="IPR041424">
    <property type="entry name" value="CinA_KH"/>
</dbReference>
<comment type="similarity">
    <text evidence="1">Belongs to the CinA family.</text>
</comment>
<dbReference type="InterPro" id="IPR036425">
    <property type="entry name" value="MoaB/Mog-like_dom_sf"/>
</dbReference>
<dbReference type="KEGG" id="amob:HG15A2_18520"/>
<dbReference type="HAMAP" id="MF_00226_B">
    <property type="entry name" value="CinA_B"/>
    <property type="match status" value="1"/>
</dbReference>
<dbReference type="InterPro" id="IPR008135">
    <property type="entry name" value="Competence-induced_CinA"/>
</dbReference>
<dbReference type="CDD" id="cd00885">
    <property type="entry name" value="cinA"/>
    <property type="match status" value="1"/>
</dbReference>
<dbReference type="NCBIfam" id="TIGR00200">
    <property type="entry name" value="cinA_nterm"/>
    <property type="match status" value="1"/>
</dbReference>
<proteinExistence type="inferred from homology"/>
<dbReference type="PIRSF" id="PIRSF006728">
    <property type="entry name" value="CinA"/>
    <property type="match status" value="1"/>
</dbReference>
<evidence type="ECO:0000256" key="1">
    <source>
        <dbReference type="HAMAP-Rule" id="MF_00226"/>
    </source>
</evidence>
<dbReference type="EMBL" id="CP036263">
    <property type="protein sequence ID" value="QDS98571.1"/>
    <property type="molecule type" value="Genomic_DNA"/>
</dbReference>
<evidence type="ECO:0000313" key="4">
    <source>
        <dbReference type="Proteomes" id="UP000319852"/>
    </source>
</evidence>
<dbReference type="SUPFAM" id="SSF142433">
    <property type="entry name" value="CinA-like"/>
    <property type="match status" value="1"/>
</dbReference>
<dbReference type="RefSeq" id="WP_145059761.1">
    <property type="nucleotide sequence ID" value="NZ_CP036263.1"/>
</dbReference>
<dbReference type="Gene3D" id="3.40.980.10">
    <property type="entry name" value="MoaB/Mog-like domain"/>
    <property type="match status" value="1"/>
</dbReference>
<name>A0A517MUK9_9BACT</name>
<dbReference type="Pfam" id="PF02464">
    <property type="entry name" value="CinA"/>
    <property type="match status" value="1"/>
</dbReference>
<dbReference type="Pfam" id="PF00994">
    <property type="entry name" value="MoCF_biosynth"/>
    <property type="match status" value="1"/>
</dbReference>
<dbReference type="Gene3D" id="3.90.950.20">
    <property type="entry name" value="CinA-like"/>
    <property type="match status" value="1"/>
</dbReference>
<dbReference type="PANTHER" id="PTHR13939:SF0">
    <property type="entry name" value="NMN AMIDOHYDROLASE-LIKE PROTEIN YFAY"/>
    <property type="match status" value="1"/>
</dbReference>
<protein>
    <recommendedName>
        <fullName evidence="1">CinA-like protein</fullName>
    </recommendedName>
</protein>
<dbReference type="OrthoDB" id="9801454at2"/>
<keyword evidence="4" id="KW-1185">Reference proteome</keyword>
<dbReference type="Gene3D" id="3.30.70.2860">
    <property type="match status" value="1"/>
</dbReference>
<evidence type="ECO:0000313" key="3">
    <source>
        <dbReference type="EMBL" id="QDS98571.1"/>
    </source>
</evidence>
<evidence type="ECO:0000259" key="2">
    <source>
        <dbReference type="SMART" id="SM00852"/>
    </source>
</evidence>
<gene>
    <name evidence="3" type="primary">cinA</name>
    <name evidence="3" type="ORF">HG15A2_18520</name>
</gene>